<feature type="transmembrane region" description="Helical" evidence="1">
    <location>
        <begin position="143"/>
        <end position="163"/>
    </location>
</feature>
<dbReference type="AlphaFoldDB" id="A0AAE3JNI1"/>
<dbReference type="EMBL" id="JAIRBC010000012">
    <property type="protein sequence ID" value="MCG2460980.1"/>
    <property type="molecule type" value="Genomic_DNA"/>
</dbReference>
<keyword evidence="1" id="KW-0812">Transmembrane</keyword>
<dbReference type="RefSeq" id="WP_317902128.1">
    <property type="nucleotide sequence ID" value="NZ_JAIRBC010000012.1"/>
</dbReference>
<organism evidence="2 3">
    <name type="scientific">Cerina litoralis</name>
    <dbReference type="NCBI Taxonomy" id="2874477"/>
    <lineage>
        <taxon>Bacteria</taxon>
        <taxon>Pseudomonadati</taxon>
        <taxon>Bacteroidota</taxon>
        <taxon>Flavobacteriia</taxon>
        <taxon>Flavobacteriales</taxon>
        <taxon>Flavobacteriaceae</taxon>
        <taxon>Cerina</taxon>
    </lineage>
</organism>
<proteinExistence type="predicted"/>
<evidence type="ECO:0000256" key="1">
    <source>
        <dbReference type="SAM" id="Phobius"/>
    </source>
</evidence>
<sequence>MEQPSIYPFGIRIDQPITTLTDMLVALVCFYAFFKLIDHKADYRIYVQARAYFFCMGLATFIGAIVSHGFLYALSPSWKFLGWAFAMYAVNRLERAMIYYSRPLMSSKLTRFFDRFNVLELIVFAGLAYGNLLFGFFDMDSFIFVEIHSAYGLIVFVFGFSIFNYIKRGHNRDVLYFLWAVVAAACAALFFSLKISISKWFNHVDISHVFMAISAFLFYLGFVKVLSRTKNGLIDADGEHPKKNLVSE</sequence>
<evidence type="ECO:0000313" key="2">
    <source>
        <dbReference type="EMBL" id="MCG2460980.1"/>
    </source>
</evidence>
<reference evidence="2" key="1">
    <citation type="submission" date="2023-02" db="EMBL/GenBank/DDBJ databases">
        <title>Genome of Flavobacteriaceae gen. nov. sp. strain F89.</title>
        <authorList>
            <person name="Wang Y."/>
        </authorList>
    </citation>
    <scope>NUCLEOTIDE SEQUENCE</scope>
    <source>
        <strain evidence="2">F89</strain>
    </source>
</reference>
<keyword evidence="1" id="KW-1133">Transmembrane helix</keyword>
<feature type="transmembrane region" description="Helical" evidence="1">
    <location>
        <begin position="80"/>
        <end position="98"/>
    </location>
</feature>
<protein>
    <submittedName>
        <fullName evidence="2">Uncharacterized protein</fullName>
    </submittedName>
</protein>
<feature type="transmembrane region" description="Helical" evidence="1">
    <location>
        <begin position="20"/>
        <end position="37"/>
    </location>
</feature>
<feature type="transmembrane region" description="Helical" evidence="1">
    <location>
        <begin position="118"/>
        <end position="137"/>
    </location>
</feature>
<feature type="transmembrane region" description="Helical" evidence="1">
    <location>
        <begin position="209"/>
        <end position="226"/>
    </location>
</feature>
<feature type="transmembrane region" description="Helical" evidence="1">
    <location>
        <begin position="175"/>
        <end position="197"/>
    </location>
</feature>
<name>A0AAE3JNI1_9FLAO</name>
<evidence type="ECO:0000313" key="3">
    <source>
        <dbReference type="Proteomes" id="UP001200642"/>
    </source>
</evidence>
<dbReference type="InterPro" id="IPR054235">
    <property type="entry name" value="DUF6962"/>
</dbReference>
<dbReference type="Proteomes" id="UP001200642">
    <property type="component" value="Unassembled WGS sequence"/>
</dbReference>
<gene>
    <name evidence="2" type="ORF">K8352_09495</name>
</gene>
<dbReference type="Pfam" id="PF22285">
    <property type="entry name" value="DUF6962"/>
    <property type="match status" value="1"/>
</dbReference>
<accession>A0AAE3JNI1</accession>
<keyword evidence="1" id="KW-0472">Membrane</keyword>
<feature type="transmembrane region" description="Helical" evidence="1">
    <location>
        <begin position="49"/>
        <end position="74"/>
    </location>
</feature>
<keyword evidence="3" id="KW-1185">Reference proteome</keyword>
<comment type="caution">
    <text evidence="2">The sequence shown here is derived from an EMBL/GenBank/DDBJ whole genome shotgun (WGS) entry which is preliminary data.</text>
</comment>